<feature type="transmembrane region" description="Helical" evidence="1">
    <location>
        <begin position="526"/>
        <end position="547"/>
    </location>
</feature>
<proteinExistence type="predicted"/>
<feature type="transmembrane region" description="Helical" evidence="1">
    <location>
        <begin position="16"/>
        <end position="34"/>
    </location>
</feature>
<feature type="transmembrane region" description="Helical" evidence="1">
    <location>
        <begin position="76"/>
        <end position="98"/>
    </location>
</feature>
<reference evidence="2" key="1">
    <citation type="submission" date="2019-04" db="EMBL/GenBank/DDBJ databases">
        <title>Whole genome sequencing of oral phylogroup 2 treponemes.</title>
        <authorList>
            <person name="Chan Y."/>
            <person name="Zeng H.H."/>
            <person name="Yu X.L."/>
            <person name="Leung W.K."/>
            <person name="Watt R.M."/>
        </authorList>
    </citation>
    <scope>NUCLEOTIDE SEQUENCE</scope>
    <source>
        <strain evidence="2">OMZ 847</strain>
    </source>
</reference>
<evidence type="ECO:0000313" key="3">
    <source>
        <dbReference type="Proteomes" id="UP001059401"/>
    </source>
</evidence>
<evidence type="ECO:0008006" key="4">
    <source>
        <dbReference type="Google" id="ProtNLM"/>
    </source>
</evidence>
<feature type="transmembrane region" description="Helical" evidence="1">
    <location>
        <begin position="46"/>
        <end position="64"/>
    </location>
</feature>
<feature type="transmembrane region" description="Helical" evidence="1">
    <location>
        <begin position="110"/>
        <end position="134"/>
    </location>
</feature>
<evidence type="ECO:0000313" key="2">
    <source>
        <dbReference type="EMBL" id="UTY28675.1"/>
    </source>
</evidence>
<feature type="transmembrane region" description="Helical" evidence="1">
    <location>
        <begin position="243"/>
        <end position="265"/>
    </location>
</feature>
<feature type="transmembrane region" description="Helical" evidence="1">
    <location>
        <begin position="203"/>
        <end position="223"/>
    </location>
</feature>
<feature type="transmembrane region" description="Helical" evidence="1">
    <location>
        <begin position="554"/>
        <end position="574"/>
    </location>
</feature>
<keyword evidence="3" id="KW-1185">Reference proteome</keyword>
<dbReference type="EMBL" id="CP038802">
    <property type="protein sequence ID" value="UTY28675.1"/>
    <property type="molecule type" value="Genomic_DNA"/>
</dbReference>
<feature type="transmembrane region" description="Helical" evidence="1">
    <location>
        <begin position="146"/>
        <end position="165"/>
    </location>
</feature>
<keyword evidence="1" id="KW-0812">Transmembrane</keyword>
<dbReference type="Proteomes" id="UP001059401">
    <property type="component" value="Chromosome"/>
</dbReference>
<gene>
    <name evidence="2" type="ORF">E4N76_06465</name>
</gene>
<dbReference type="RefSeq" id="WP_255806458.1">
    <property type="nucleotide sequence ID" value="NZ_CP038802.1"/>
</dbReference>
<evidence type="ECO:0000256" key="1">
    <source>
        <dbReference type="SAM" id="Phobius"/>
    </source>
</evidence>
<sequence>MNFKNKSYRFLKTHNLFFNLVGCMFLFLGFIIRYRVYSKTSLGANIYFLSGLLCLIFSCFYFFERKKSISNKTVSIIIYLLFFISFVFLFFLGFYFFSPSIHEAKWLMPILSLFLLLFGIHTEILNNFLIFVYNGKTYKFAVSYEQFSFSFFALLITALLIYYIILYDKRKKIIKQLFITFIYFIFRYIILIFVFVYSNDISIFYKPFYFISSILPLCFILDIKYLKKNDNYKNINLFSNIKLTLFTSILCCFTVSAFIYSIFLFDGSGEEKKGNIYIDEYHSDGWESVFEPLNTENFGGQRSTYTYFSFVKLLEEIKPVHIITKTEDYEKITSEDILIIKTPTIDFTEKEIKKIDLMLKNGGGVWIIGDHTNLLDMSSRLNKIIELYGSKFNYDAVYDLTTSNLTYYDNNLMPLFKHKINSILSGYKFATSCSIKTSNFYNKIIIGNNLCSENLDLSHQNYFGDLSFSEEEYFGLFCQCASKKIEKGRLLIYSDSTTFSSFSVLMHTNPEFIFSSIAYLNKKNSFNYPLIIAFVLLLFFIISLFFIRIKINMVNILIISIILLPMFLIILSNLHNIDNIKFNQKIENKLNAIPRIYFIQNADEFDNELIVRWWSTGIDEYTSLFLAFQRLGFSLREVKEFTNSNIQTNLLSVIPKPINTQKNIRQAINYCKKGGRLLLFLSDRNLKKSLDFLRKFNIEYNTMQNSYKVLLNDNMSNKEIKLISSIEFIPISYSYRKSYFAKEYVNIRIDEFSFGDAGKIYVLINAHFFDNIGLGEAATVPTNRQIQFHSEFFDLIRQLKIE</sequence>
<protein>
    <recommendedName>
        <fullName evidence="4">DUF4350 domain-containing protein</fullName>
    </recommendedName>
</protein>
<feature type="transmembrane region" description="Helical" evidence="1">
    <location>
        <begin position="177"/>
        <end position="197"/>
    </location>
</feature>
<keyword evidence="1" id="KW-0472">Membrane</keyword>
<keyword evidence="1" id="KW-1133">Transmembrane helix</keyword>
<name>A0ABY5HUF0_9SPIR</name>
<accession>A0ABY5HUF0</accession>
<organism evidence="2 3">
    <name type="scientific">Treponema putidum</name>
    <dbReference type="NCBI Taxonomy" id="221027"/>
    <lineage>
        <taxon>Bacteria</taxon>
        <taxon>Pseudomonadati</taxon>
        <taxon>Spirochaetota</taxon>
        <taxon>Spirochaetia</taxon>
        <taxon>Spirochaetales</taxon>
        <taxon>Treponemataceae</taxon>
        <taxon>Treponema</taxon>
    </lineage>
</organism>